<feature type="chain" id="PRO_5040783536" description="PLAT domain-containing protein" evidence="1">
    <location>
        <begin position="22"/>
        <end position="156"/>
    </location>
</feature>
<reference evidence="2 3" key="1">
    <citation type="submission" date="2015-11" db="EMBL/GenBank/DDBJ databases">
        <title>Solirubrum puertoriconensis gen. nov. an environmental bacteria isolated in Puerto Rico.</title>
        <authorList>
            <person name="Cuebas-Irizarry M.F."/>
            <person name="Montalvo-Rodriguez R."/>
        </authorList>
    </citation>
    <scope>NUCLEOTIDE SEQUENCE [LARGE SCALE GENOMIC DNA]</scope>
    <source>
        <strain evidence="2 3">MC1A</strain>
    </source>
</reference>
<proteinExistence type="predicted"/>
<sequence length="156" mass="17215">MKQLLRVPLLVLMLLALLASCDDEPLKDKLKYTVALRVTGENLASLGAEMHYTSVRNTATNPQPGPNGHYTYAVRADSTYNLGEFGWYDHLEAAIALRNVSCSSPIQPASNSWLKLEMLVDGRVVDRVELNSASRNTVTCAPYWLIGMGAEGDDWD</sequence>
<dbReference type="RefSeq" id="WP_059067646.1">
    <property type="nucleotide sequence ID" value="NZ_LNAL01000003.1"/>
</dbReference>
<name>A0A9X0L6B5_SOLP1</name>
<dbReference type="OrthoDB" id="880184at2"/>
<dbReference type="PROSITE" id="PS51257">
    <property type="entry name" value="PROKAR_LIPOPROTEIN"/>
    <property type="match status" value="1"/>
</dbReference>
<dbReference type="AlphaFoldDB" id="A0A9X0L6B5"/>
<dbReference type="EMBL" id="LNAL01000003">
    <property type="protein sequence ID" value="KUG09561.1"/>
    <property type="molecule type" value="Genomic_DNA"/>
</dbReference>
<organism evidence="2 3">
    <name type="scientific">Solirubrum puertoriconensis</name>
    <dbReference type="NCBI Taxonomy" id="1751427"/>
    <lineage>
        <taxon>Bacteria</taxon>
        <taxon>Pseudomonadati</taxon>
        <taxon>Bacteroidota</taxon>
        <taxon>Cytophagia</taxon>
        <taxon>Cytophagales</taxon>
    </lineage>
</organism>
<evidence type="ECO:0000256" key="1">
    <source>
        <dbReference type="SAM" id="SignalP"/>
    </source>
</evidence>
<protein>
    <recommendedName>
        <fullName evidence="4">PLAT domain-containing protein</fullName>
    </recommendedName>
</protein>
<keyword evidence="1" id="KW-0732">Signal</keyword>
<feature type="signal peptide" evidence="1">
    <location>
        <begin position="1"/>
        <end position="21"/>
    </location>
</feature>
<gene>
    <name evidence="2" type="ORF">ASU33_17810</name>
</gene>
<evidence type="ECO:0000313" key="3">
    <source>
        <dbReference type="Proteomes" id="UP000054223"/>
    </source>
</evidence>
<evidence type="ECO:0008006" key="4">
    <source>
        <dbReference type="Google" id="ProtNLM"/>
    </source>
</evidence>
<keyword evidence="3" id="KW-1185">Reference proteome</keyword>
<evidence type="ECO:0000313" key="2">
    <source>
        <dbReference type="EMBL" id="KUG09561.1"/>
    </source>
</evidence>
<comment type="caution">
    <text evidence="2">The sequence shown here is derived from an EMBL/GenBank/DDBJ whole genome shotgun (WGS) entry which is preliminary data.</text>
</comment>
<accession>A0A9X0L6B5</accession>
<dbReference type="Proteomes" id="UP000054223">
    <property type="component" value="Unassembled WGS sequence"/>
</dbReference>